<sequence length="137" mass="15318">MHNYNLAWQPTETQFLEALLLATGGEGAAPLQEVLLMADAIDGTVFTLKEVEQALEKLVAAQVITVQKNKLAIVAEFLQRYEAATLQQGLTENNSVLLHLLEQQTITEETIKTAKEGELKKYKLKNHYQAYQEQFGG</sequence>
<protein>
    <submittedName>
        <fullName evidence="1">Uncharacterized protein</fullName>
    </submittedName>
</protein>
<dbReference type="AlphaFoldDB" id="A0A6B3LXL4"/>
<proteinExistence type="predicted"/>
<organism evidence="1 2">
    <name type="scientific">Pontibacter burrus</name>
    <dbReference type="NCBI Taxonomy" id="2704466"/>
    <lineage>
        <taxon>Bacteria</taxon>
        <taxon>Pseudomonadati</taxon>
        <taxon>Bacteroidota</taxon>
        <taxon>Cytophagia</taxon>
        <taxon>Cytophagales</taxon>
        <taxon>Hymenobacteraceae</taxon>
        <taxon>Pontibacter</taxon>
    </lineage>
</organism>
<dbReference type="RefSeq" id="WP_163915053.1">
    <property type="nucleotide sequence ID" value="NZ_JAAGWD010000004.1"/>
</dbReference>
<evidence type="ECO:0000313" key="2">
    <source>
        <dbReference type="Proteomes" id="UP000474777"/>
    </source>
</evidence>
<name>A0A6B3LXL4_9BACT</name>
<reference evidence="1 2" key="1">
    <citation type="submission" date="2020-02" db="EMBL/GenBank/DDBJ databases">
        <authorList>
            <person name="Kim M.K."/>
        </authorList>
    </citation>
    <scope>NUCLEOTIDE SEQUENCE [LARGE SCALE GENOMIC DNA]</scope>
    <source>
        <strain evidence="1 2">BT327</strain>
    </source>
</reference>
<gene>
    <name evidence="1" type="ORF">GXP69_10690</name>
</gene>
<dbReference type="Proteomes" id="UP000474777">
    <property type="component" value="Unassembled WGS sequence"/>
</dbReference>
<evidence type="ECO:0000313" key="1">
    <source>
        <dbReference type="EMBL" id="NEM98164.1"/>
    </source>
</evidence>
<dbReference type="EMBL" id="JAAGWD010000004">
    <property type="protein sequence ID" value="NEM98164.1"/>
    <property type="molecule type" value="Genomic_DNA"/>
</dbReference>
<accession>A0A6B3LXL4</accession>
<keyword evidence="2" id="KW-1185">Reference proteome</keyword>
<comment type="caution">
    <text evidence="1">The sequence shown here is derived from an EMBL/GenBank/DDBJ whole genome shotgun (WGS) entry which is preliminary data.</text>
</comment>